<dbReference type="GO" id="GO:0006043">
    <property type="term" value="P:glucosamine catabolic process"/>
    <property type="evidence" value="ECO:0007669"/>
    <property type="project" value="TreeGrafter"/>
</dbReference>
<dbReference type="FunFam" id="3.40.50.1360:FF:000003">
    <property type="entry name" value="Glucosamine-6-phosphate deaminase"/>
    <property type="match status" value="1"/>
</dbReference>
<organism evidence="6 7">
    <name type="scientific">Slackia equolifaciens</name>
    <dbReference type="NCBI Taxonomy" id="498718"/>
    <lineage>
        <taxon>Bacteria</taxon>
        <taxon>Bacillati</taxon>
        <taxon>Actinomycetota</taxon>
        <taxon>Coriobacteriia</taxon>
        <taxon>Eggerthellales</taxon>
        <taxon>Eggerthellaceae</taxon>
        <taxon>Slackia</taxon>
    </lineage>
</organism>
<gene>
    <name evidence="4 6" type="primary">nagB</name>
    <name evidence="6" type="ORF">DMP06_08270</name>
</gene>
<reference evidence="7" key="1">
    <citation type="submission" date="2018-05" db="EMBL/GenBank/DDBJ databases">
        <title>Genome Sequencing of selected type strains of the family Eggerthellaceae.</title>
        <authorList>
            <person name="Danylec N."/>
            <person name="Stoll D.A."/>
            <person name="Doetsch A."/>
            <person name="Huch M."/>
        </authorList>
    </citation>
    <scope>NUCLEOTIDE SEQUENCE [LARGE SCALE GENOMIC DNA]</scope>
    <source>
        <strain evidence="7">DSM 24851</strain>
    </source>
</reference>
<name>A0A3N0AVE3_9ACTN</name>
<dbReference type="InterPro" id="IPR018321">
    <property type="entry name" value="Glucosamine6P_isomerase_CS"/>
</dbReference>
<dbReference type="GO" id="GO:0019262">
    <property type="term" value="P:N-acetylneuraminate catabolic process"/>
    <property type="evidence" value="ECO:0007669"/>
    <property type="project" value="UniProtKB-UniRule"/>
</dbReference>
<dbReference type="EC" id="3.5.99.6" evidence="4"/>
<dbReference type="UniPathway" id="UPA00629">
    <property type="reaction ID" value="UER00684"/>
</dbReference>
<dbReference type="InterPro" id="IPR006148">
    <property type="entry name" value="Glc/Gal-6P_isomerase"/>
</dbReference>
<proteinExistence type="inferred from homology"/>
<keyword evidence="2 4" id="KW-0378">Hydrolase</keyword>
<feature type="active site" description="Proton acceptor; for ring-opening step" evidence="4">
    <location>
        <position position="138"/>
    </location>
</feature>
<dbReference type="PANTHER" id="PTHR11280:SF5">
    <property type="entry name" value="GLUCOSAMINE-6-PHOSPHATE ISOMERASE"/>
    <property type="match status" value="1"/>
</dbReference>
<dbReference type="GO" id="GO:0042802">
    <property type="term" value="F:identical protein binding"/>
    <property type="evidence" value="ECO:0007669"/>
    <property type="project" value="TreeGrafter"/>
</dbReference>
<dbReference type="PANTHER" id="PTHR11280">
    <property type="entry name" value="GLUCOSAMINE-6-PHOSPHATE ISOMERASE"/>
    <property type="match status" value="1"/>
</dbReference>
<dbReference type="InterPro" id="IPR037171">
    <property type="entry name" value="NagB/RpiA_transferase-like"/>
</dbReference>
<dbReference type="EMBL" id="QIBX01000015">
    <property type="protein sequence ID" value="RNL38827.1"/>
    <property type="molecule type" value="Genomic_DNA"/>
</dbReference>
<feature type="domain" description="Glucosamine/galactosamine-6-phosphate isomerase" evidence="5">
    <location>
        <begin position="10"/>
        <end position="224"/>
    </location>
</feature>
<comment type="caution">
    <text evidence="4">Lacks conserved residue(s) required for the propagation of feature annotation.</text>
</comment>
<keyword evidence="7" id="KW-1185">Reference proteome</keyword>
<dbReference type="Pfam" id="PF01182">
    <property type="entry name" value="Glucosamine_iso"/>
    <property type="match status" value="1"/>
</dbReference>
<dbReference type="Proteomes" id="UP000269591">
    <property type="component" value="Unassembled WGS sequence"/>
</dbReference>
<evidence type="ECO:0000313" key="6">
    <source>
        <dbReference type="EMBL" id="RNL38827.1"/>
    </source>
</evidence>
<comment type="function">
    <text evidence="4">Catalyzes the reversible isomerization-deamination of glucosamine 6-phosphate (GlcN6P) to form fructose 6-phosphate (Fru6P) and ammonium ion.</text>
</comment>
<feature type="active site" description="Proton acceptor; for enolization step" evidence="4">
    <location>
        <position position="67"/>
    </location>
</feature>
<feature type="active site" description="For ring-opening step" evidence="4">
    <location>
        <position position="136"/>
    </location>
</feature>
<dbReference type="GO" id="GO:0005975">
    <property type="term" value="P:carbohydrate metabolic process"/>
    <property type="evidence" value="ECO:0007669"/>
    <property type="project" value="InterPro"/>
</dbReference>
<evidence type="ECO:0000259" key="5">
    <source>
        <dbReference type="Pfam" id="PF01182"/>
    </source>
</evidence>
<comment type="pathway">
    <text evidence="4">Amino-sugar metabolism; N-acetylneuraminate degradation; D-fructose 6-phosphate from N-acetylneuraminate: step 5/5.</text>
</comment>
<dbReference type="GO" id="GO:0004342">
    <property type="term" value="F:glucosamine-6-phosphate deaminase activity"/>
    <property type="evidence" value="ECO:0007669"/>
    <property type="project" value="UniProtKB-UniRule"/>
</dbReference>
<dbReference type="GO" id="GO:0006046">
    <property type="term" value="P:N-acetylglucosamine catabolic process"/>
    <property type="evidence" value="ECO:0007669"/>
    <property type="project" value="UniProtKB-UniRule"/>
</dbReference>
<dbReference type="HAMAP" id="MF_01241">
    <property type="entry name" value="GlcN6P_deamin"/>
    <property type="match status" value="1"/>
</dbReference>
<dbReference type="CDD" id="cd01399">
    <property type="entry name" value="GlcN6P_deaminase"/>
    <property type="match status" value="1"/>
</dbReference>
<evidence type="ECO:0000256" key="1">
    <source>
        <dbReference type="ARBA" id="ARBA00000644"/>
    </source>
</evidence>
<accession>A0A3N0AVE3</accession>
<evidence type="ECO:0000256" key="2">
    <source>
        <dbReference type="ARBA" id="ARBA00022801"/>
    </source>
</evidence>
<comment type="caution">
    <text evidence="6">The sequence shown here is derived from an EMBL/GenBank/DDBJ whole genome shotgun (WGS) entry which is preliminary data.</text>
</comment>
<feature type="active site" description="For ring-opening step" evidence="4">
    <location>
        <position position="143"/>
    </location>
</feature>
<comment type="catalytic activity">
    <reaction evidence="1 4">
        <text>alpha-D-glucosamine 6-phosphate + H2O = beta-D-fructose 6-phosphate + NH4(+)</text>
        <dbReference type="Rhea" id="RHEA:12172"/>
        <dbReference type="ChEBI" id="CHEBI:15377"/>
        <dbReference type="ChEBI" id="CHEBI:28938"/>
        <dbReference type="ChEBI" id="CHEBI:57634"/>
        <dbReference type="ChEBI" id="CHEBI:75989"/>
        <dbReference type="EC" id="3.5.99.6"/>
    </reaction>
</comment>
<dbReference type="OrthoDB" id="9791139at2"/>
<dbReference type="InterPro" id="IPR004547">
    <property type="entry name" value="Glucosamine6P_isomerase"/>
</dbReference>
<dbReference type="SUPFAM" id="SSF100950">
    <property type="entry name" value="NagB/RpiA/CoA transferase-like"/>
    <property type="match status" value="1"/>
</dbReference>
<evidence type="ECO:0000313" key="7">
    <source>
        <dbReference type="Proteomes" id="UP000269591"/>
    </source>
</evidence>
<sequence length="296" mass="32271">MEIYVTKDYQEMSEAAADIIADLVAEKPGCVLGLATGSTPEGLYAELVRRFEEGELDFSRVATFNLDEYRGLDPQHEQSYRYFMQKHLFDHVNVRPENTHVPNGANPDADAACEAYEASILLAGGIDLQLLGLGHNGHIGFNEPADEFTKETNCVDLTESTIQANSRLFNSADEVPRQAYTMGIGTIMAAKQILLVVSGEDKADIVREVFFGPVTPKVPASILQFHPNAIAVVDEAAFSKCGDVAQVAEDCGCGHHHGDDEECCGGAHEHGDEDCRRHHHGNPPAEGECCGKHYNE</sequence>
<evidence type="ECO:0000256" key="3">
    <source>
        <dbReference type="ARBA" id="ARBA00023277"/>
    </source>
</evidence>
<dbReference type="AlphaFoldDB" id="A0A3N0AVE3"/>
<dbReference type="PROSITE" id="PS01161">
    <property type="entry name" value="GLC_GALNAC_ISOMERASE"/>
    <property type="match status" value="1"/>
</dbReference>
<dbReference type="GO" id="GO:0005737">
    <property type="term" value="C:cytoplasm"/>
    <property type="evidence" value="ECO:0007669"/>
    <property type="project" value="TreeGrafter"/>
</dbReference>
<protein>
    <recommendedName>
        <fullName evidence="4">Glucosamine-6-phosphate deaminase</fullName>
        <ecNumber evidence="4">3.5.99.6</ecNumber>
    </recommendedName>
    <alternativeName>
        <fullName evidence="4">GlcN6P deaminase</fullName>
        <shortName evidence="4">GNPDA</shortName>
    </alternativeName>
    <alternativeName>
        <fullName evidence="4">Glucosamine-6-phosphate isomerase</fullName>
    </alternativeName>
</protein>
<evidence type="ECO:0000256" key="4">
    <source>
        <dbReference type="HAMAP-Rule" id="MF_01241"/>
    </source>
</evidence>
<keyword evidence="3 4" id="KW-0119">Carbohydrate metabolism</keyword>
<dbReference type="Gene3D" id="3.40.50.1360">
    <property type="match status" value="1"/>
</dbReference>
<comment type="similarity">
    <text evidence="4">Belongs to the glucosamine/galactosamine-6-phosphate isomerase family. NagB subfamily.</text>
</comment>
<dbReference type="NCBIfam" id="TIGR00502">
    <property type="entry name" value="nagB"/>
    <property type="match status" value="1"/>
</dbReference>